<dbReference type="RefSeq" id="WP_165403832.1">
    <property type="nucleotide sequence ID" value="NZ_BMHA01000013.1"/>
</dbReference>
<dbReference type="Proteomes" id="UP000650511">
    <property type="component" value="Unassembled WGS sequence"/>
</dbReference>
<dbReference type="GO" id="GO:0005525">
    <property type="term" value="F:GTP binding"/>
    <property type="evidence" value="ECO:0007669"/>
    <property type="project" value="UniProtKB-KW"/>
</dbReference>
<dbReference type="GO" id="GO:0004845">
    <property type="term" value="F:uracil phosphoribosyltransferase activity"/>
    <property type="evidence" value="ECO:0007669"/>
    <property type="project" value="UniProtKB-EC"/>
</dbReference>
<dbReference type="FunFam" id="3.40.50.2020:FF:000023">
    <property type="entry name" value="Probable uracil phosphoribosyltransferase"/>
    <property type="match status" value="1"/>
</dbReference>
<sequence length="208" mass="21762">MSAVTVLDDPVAGIQLASLRDERTTPEHFRHHAQRLGSMLALRAVADLPGATSTVQTPLGPSPANGPGRTIVAVPVLRAGLGLLAGVHDVLPTALVGMIGLERDAATLQARRYYFKVPPLDGAWVLVLEPMLATGGSASDAVKALDAEGAEQVTVLSVVATRQGVDRILDENPGVRIVTAAIDPRLDENGYIDPGLGDFGDRLFGTPH</sequence>
<feature type="domain" description="Phosphoribosyltransferase" evidence="11">
    <location>
        <begin position="6"/>
        <end position="206"/>
    </location>
</feature>
<evidence type="ECO:0000259" key="11">
    <source>
        <dbReference type="Pfam" id="PF14681"/>
    </source>
</evidence>
<dbReference type="CDD" id="cd06223">
    <property type="entry name" value="PRTases_typeI"/>
    <property type="match status" value="1"/>
</dbReference>
<name>A0A8J3ACY7_9ACTN</name>
<organism evidence="12 13">
    <name type="scientific">Egicoccus halophilus</name>
    <dbReference type="NCBI Taxonomy" id="1670830"/>
    <lineage>
        <taxon>Bacteria</taxon>
        <taxon>Bacillati</taxon>
        <taxon>Actinomycetota</taxon>
        <taxon>Nitriliruptoria</taxon>
        <taxon>Egicoccales</taxon>
        <taxon>Egicoccaceae</taxon>
        <taxon>Egicoccus</taxon>
    </lineage>
</organism>
<evidence type="ECO:0000313" key="12">
    <source>
        <dbReference type="EMBL" id="GGI08913.1"/>
    </source>
</evidence>
<evidence type="ECO:0000256" key="6">
    <source>
        <dbReference type="ARBA" id="ARBA00022676"/>
    </source>
</evidence>
<evidence type="ECO:0000256" key="7">
    <source>
        <dbReference type="ARBA" id="ARBA00022679"/>
    </source>
</evidence>
<dbReference type="InterPro" id="IPR029057">
    <property type="entry name" value="PRTase-like"/>
</dbReference>
<evidence type="ECO:0000256" key="4">
    <source>
        <dbReference type="ARBA" id="ARBA00011894"/>
    </source>
</evidence>
<dbReference type="AlphaFoldDB" id="A0A8J3ACY7"/>
<dbReference type="PANTHER" id="PTHR32315:SF4">
    <property type="entry name" value="URACIL PHOSPHORIBOSYLTRANSFERASE, CHLOROPLASTIC"/>
    <property type="match status" value="1"/>
</dbReference>
<dbReference type="InterPro" id="IPR000836">
    <property type="entry name" value="PRTase_dom"/>
</dbReference>
<evidence type="ECO:0000256" key="3">
    <source>
        <dbReference type="ARBA" id="ARBA00009516"/>
    </source>
</evidence>
<keyword evidence="9" id="KW-0342">GTP-binding</keyword>
<comment type="similarity">
    <text evidence="3">Belongs to the UPRTase family.</text>
</comment>
<comment type="caution">
    <text evidence="12">The sequence shown here is derived from an EMBL/GenBank/DDBJ whole genome shotgun (WGS) entry which is preliminary data.</text>
</comment>
<keyword evidence="13" id="KW-1185">Reference proteome</keyword>
<keyword evidence="7" id="KW-0808">Transferase</keyword>
<accession>A0A8J3ACY7</accession>
<reference evidence="12" key="2">
    <citation type="submission" date="2020-09" db="EMBL/GenBank/DDBJ databases">
        <authorList>
            <person name="Sun Q."/>
            <person name="Zhou Y."/>
        </authorList>
    </citation>
    <scope>NUCLEOTIDE SEQUENCE</scope>
    <source>
        <strain evidence="12">CGMCC 1.14988</strain>
    </source>
</reference>
<dbReference type="PANTHER" id="PTHR32315">
    <property type="entry name" value="ADENINE PHOSPHORIBOSYLTRANSFERASE"/>
    <property type="match status" value="1"/>
</dbReference>
<dbReference type="Gene3D" id="3.40.50.2020">
    <property type="match status" value="1"/>
</dbReference>
<dbReference type="EC" id="2.4.2.9" evidence="4"/>
<evidence type="ECO:0000256" key="5">
    <source>
        <dbReference type="ARBA" id="ARBA00022533"/>
    </source>
</evidence>
<reference evidence="12" key="1">
    <citation type="journal article" date="2014" name="Int. J. Syst. Evol. Microbiol.">
        <title>Complete genome sequence of Corynebacterium casei LMG S-19264T (=DSM 44701T), isolated from a smear-ripened cheese.</title>
        <authorList>
            <consortium name="US DOE Joint Genome Institute (JGI-PGF)"/>
            <person name="Walter F."/>
            <person name="Albersmeier A."/>
            <person name="Kalinowski J."/>
            <person name="Ruckert C."/>
        </authorList>
    </citation>
    <scope>NUCLEOTIDE SEQUENCE</scope>
    <source>
        <strain evidence="12">CGMCC 1.14988</strain>
    </source>
</reference>
<keyword evidence="6 12" id="KW-0328">Glycosyltransferase</keyword>
<evidence type="ECO:0000256" key="1">
    <source>
        <dbReference type="ARBA" id="ARBA00001946"/>
    </source>
</evidence>
<dbReference type="Pfam" id="PF14681">
    <property type="entry name" value="UPRTase"/>
    <property type="match status" value="1"/>
</dbReference>
<dbReference type="SUPFAM" id="SSF53271">
    <property type="entry name" value="PRTase-like"/>
    <property type="match status" value="1"/>
</dbReference>
<dbReference type="InterPro" id="IPR050054">
    <property type="entry name" value="UPRTase/APRTase"/>
</dbReference>
<proteinExistence type="inferred from homology"/>
<gene>
    <name evidence="12" type="primary">upp</name>
    <name evidence="12" type="ORF">GCM10011354_31460</name>
</gene>
<evidence type="ECO:0000256" key="10">
    <source>
        <dbReference type="ARBA" id="ARBA00031082"/>
    </source>
</evidence>
<evidence type="ECO:0000256" key="2">
    <source>
        <dbReference type="ARBA" id="ARBA00005180"/>
    </source>
</evidence>
<dbReference type="EMBL" id="BMHA01000013">
    <property type="protein sequence ID" value="GGI08913.1"/>
    <property type="molecule type" value="Genomic_DNA"/>
</dbReference>
<keyword evidence="5" id="KW-0021">Allosteric enzyme</keyword>
<keyword evidence="8" id="KW-0547">Nucleotide-binding</keyword>
<comment type="pathway">
    <text evidence="2">Pyrimidine metabolism; UMP biosynthesis via salvage pathway; UMP from uracil: step 1/1.</text>
</comment>
<evidence type="ECO:0000256" key="8">
    <source>
        <dbReference type="ARBA" id="ARBA00022741"/>
    </source>
</evidence>
<dbReference type="NCBIfam" id="NF001097">
    <property type="entry name" value="PRK00129.1"/>
    <property type="match status" value="1"/>
</dbReference>
<evidence type="ECO:0000256" key="9">
    <source>
        <dbReference type="ARBA" id="ARBA00023134"/>
    </source>
</evidence>
<comment type="cofactor">
    <cofactor evidence="1">
        <name>Mg(2+)</name>
        <dbReference type="ChEBI" id="CHEBI:18420"/>
    </cofactor>
</comment>
<evidence type="ECO:0000313" key="13">
    <source>
        <dbReference type="Proteomes" id="UP000650511"/>
    </source>
</evidence>
<protein>
    <recommendedName>
        <fullName evidence="4">uracil phosphoribosyltransferase</fullName>
        <ecNumber evidence="4">2.4.2.9</ecNumber>
    </recommendedName>
    <alternativeName>
        <fullName evidence="10">UMP pyrophosphorylase</fullName>
    </alternativeName>
</protein>